<organism evidence="1 2">
    <name type="scientific">Aspergillus coremiiformis</name>
    <dbReference type="NCBI Taxonomy" id="138285"/>
    <lineage>
        <taxon>Eukaryota</taxon>
        <taxon>Fungi</taxon>
        <taxon>Dikarya</taxon>
        <taxon>Ascomycota</taxon>
        <taxon>Pezizomycotina</taxon>
        <taxon>Eurotiomycetes</taxon>
        <taxon>Eurotiomycetidae</taxon>
        <taxon>Eurotiales</taxon>
        <taxon>Aspergillaceae</taxon>
        <taxon>Aspergillus</taxon>
        <taxon>Aspergillus subgen. Circumdati</taxon>
    </lineage>
</organism>
<evidence type="ECO:0000313" key="1">
    <source>
        <dbReference type="EMBL" id="KAE8356856.1"/>
    </source>
</evidence>
<dbReference type="AlphaFoldDB" id="A0A5N6ZIT5"/>
<protein>
    <submittedName>
        <fullName evidence="1">Uncharacterized protein</fullName>
    </submittedName>
</protein>
<reference evidence="2" key="1">
    <citation type="submission" date="2019-04" db="EMBL/GenBank/DDBJ databases">
        <title>Friends and foes A comparative genomics studyof 23 Aspergillus species from section Flavi.</title>
        <authorList>
            <consortium name="DOE Joint Genome Institute"/>
            <person name="Kjaerbolling I."/>
            <person name="Vesth T."/>
            <person name="Frisvad J.C."/>
            <person name="Nybo J.L."/>
            <person name="Theobald S."/>
            <person name="Kildgaard S."/>
            <person name="Isbrandt T."/>
            <person name="Kuo A."/>
            <person name="Sato A."/>
            <person name="Lyhne E.K."/>
            <person name="Kogle M.E."/>
            <person name="Wiebenga A."/>
            <person name="Kun R.S."/>
            <person name="Lubbers R.J."/>
            <person name="Makela M.R."/>
            <person name="Barry K."/>
            <person name="Chovatia M."/>
            <person name="Clum A."/>
            <person name="Daum C."/>
            <person name="Haridas S."/>
            <person name="He G."/>
            <person name="LaButti K."/>
            <person name="Lipzen A."/>
            <person name="Mondo S."/>
            <person name="Riley R."/>
            <person name="Salamov A."/>
            <person name="Simmons B.A."/>
            <person name="Magnuson J.K."/>
            <person name="Henrissat B."/>
            <person name="Mortensen U.H."/>
            <person name="Larsen T.O."/>
            <person name="Devries R.P."/>
            <person name="Grigoriev I.V."/>
            <person name="Machida M."/>
            <person name="Baker S.E."/>
            <person name="Andersen M.R."/>
        </authorList>
    </citation>
    <scope>NUCLEOTIDE SEQUENCE [LARGE SCALE GENOMIC DNA]</scope>
    <source>
        <strain evidence="2">CBS 553.77</strain>
    </source>
</reference>
<accession>A0A5N6ZIT5</accession>
<dbReference type="EMBL" id="ML739034">
    <property type="protein sequence ID" value="KAE8356856.1"/>
    <property type="molecule type" value="Genomic_DNA"/>
</dbReference>
<proteinExistence type="predicted"/>
<dbReference type="OrthoDB" id="3029913at2759"/>
<evidence type="ECO:0000313" key="2">
    <source>
        <dbReference type="Proteomes" id="UP000327118"/>
    </source>
</evidence>
<sequence length="971" mass="109733">MVARRRKGLSPRYLTFRHSRCLLRRQGLLSCDEEYLEPGEQRLRSFHRPGLLGGEYIIDVEQDITVSTHPPKSVPASQSFYVNYPQFQLPDGAIHSVYPPQGHEEWVTALPHVVFNNPSLPWEWEGSFDEDPIDYKQNRNRVPWLAVLVFTQEELELSSTDLEGPQSIFRDIFPDEPPRQTSTLAVNMPASQIKKIKDTAAPSELEKTSDDTTTDVILLRRELFASLFTKYDVMGNPVPNAGPDVRPYRFLAHRRDINTEGMAYAALTATEDDQSSFGVVFSHRTGPLQITEPTICMVHLVSLIGVEGMSSWPIPNDRRFVAMSSLHSWSYSCFPPDTPTVRDQFEALGASCHLLRYNFETGDEKEIKDYHASIGNRAIDRLHNGYTLARYRVQTGESTACFMRGAFVPVTDHAGAEHWTWLSNNGSDLQILDQRLGVMDITYSAAWQLGRSLAISDPTFVASLGRVRKQIYDRGMQSARLAVLSRHGVRQRSQLIAALPSIVDTLHRLSDSQALRTPDYLARSRRWHRPAVEPIDLSYQGQAPGTRSSSGRSRTLADDFTDAAKQVAGAYDENNPDTPLPTPYNEFNLPFSTDWMVVLKWVLDRLVFSNIPTQYLVTDSSHLPLESIRFFQVDTRWMNAMLDGALSLANYLRSEDDPIRGAIFEAINWYRDTPIPDIQRTSPIPLYGCYVRSVLVTKFPDLRVEIYLNQTRVDELQLLRHEIVNGDTMLCLFAHGPSASTFNEIRLTQPPHQETFVAADTVDRDHIQMTFKKAYTVRYDGDDVRIPIGNPKWRYPTTKSGEDAEDEWEEDDAVFLWDYPSPSNRAVEARRLLMDNLADKYLTTVRAKMDRDKFNDTIATSALMGRQMASSAWQLNYAVEYIVISLALGSLEDTPACLMESYIGPGAYMLTNVRFNPVVSIDTTTNKLLITLLPRTSPEGSDISYVHAGNCGDLSFVLSGVTNSQSSLCNM</sequence>
<dbReference type="Proteomes" id="UP000327118">
    <property type="component" value="Unassembled WGS sequence"/>
</dbReference>
<keyword evidence="2" id="KW-1185">Reference proteome</keyword>
<gene>
    <name evidence="1" type="ORF">BDV28DRAFT_154359</name>
</gene>
<name>A0A5N6ZIT5_9EURO</name>